<dbReference type="PANTHER" id="PTHR24652">
    <property type="entry name" value="LOW-DENSITY LIPOPROTEIN RECEPTOR CLASS A DOMAIN-CONTAINING PROTEIN 2"/>
    <property type="match status" value="1"/>
</dbReference>
<accession>A0AA88XJ25</accession>
<gene>
    <name evidence="2" type="ORF">FSP39_016193</name>
</gene>
<evidence type="ECO:0000313" key="3">
    <source>
        <dbReference type="Proteomes" id="UP001186944"/>
    </source>
</evidence>
<dbReference type="EMBL" id="VSWD01000012">
    <property type="protein sequence ID" value="KAK3086276.1"/>
    <property type="molecule type" value="Genomic_DNA"/>
</dbReference>
<reference evidence="2" key="1">
    <citation type="submission" date="2019-08" db="EMBL/GenBank/DDBJ databases">
        <title>The improved chromosome-level genome for the pearl oyster Pinctada fucata martensii using PacBio sequencing and Hi-C.</title>
        <authorList>
            <person name="Zheng Z."/>
        </authorList>
    </citation>
    <scope>NUCLEOTIDE SEQUENCE</scope>
    <source>
        <strain evidence="2">ZZ-2019</strain>
        <tissue evidence="2">Adductor muscle</tissue>
    </source>
</reference>
<dbReference type="InterPro" id="IPR035914">
    <property type="entry name" value="Sperma_CUB_dom_sf"/>
</dbReference>
<keyword evidence="3" id="KW-1185">Reference proteome</keyword>
<feature type="region of interest" description="Disordered" evidence="1">
    <location>
        <begin position="72"/>
        <end position="138"/>
    </location>
</feature>
<feature type="compositionally biased region" description="Low complexity" evidence="1">
    <location>
        <begin position="80"/>
        <end position="129"/>
    </location>
</feature>
<dbReference type="InterPro" id="IPR042333">
    <property type="entry name" value="LRAD2/Mig-13-like"/>
</dbReference>
<evidence type="ECO:0008006" key="4">
    <source>
        <dbReference type="Google" id="ProtNLM"/>
    </source>
</evidence>
<dbReference type="Proteomes" id="UP001186944">
    <property type="component" value="Unassembled WGS sequence"/>
</dbReference>
<name>A0AA88XJ25_PINIB</name>
<comment type="caution">
    <text evidence="2">The sequence shown here is derived from an EMBL/GenBank/DDBJ whole genome shotgun (WGS) entry which is preliminary data.</text>
</comment>
<dbReference type="Gene3D" id="2.60.120.290">
    <property type="entry name" value="Spermadhesin, CUB domain"/>
    <property type="match status" value="1"/>
</dbReference>
<dbReference type="AlphaFoldDB" id="A0AA88XJ25"/>
<evidence type="ECO:0000256" key="1">
    <source>
        <dbReference type="SAM" id="MobiDB-lite"/>
    </source>
</evidence>
<dbReference type="SUPFAM" id="SSF49854">
    <property type="entry name" value="Spermadhesin, CUB domain"/>
    <property type="match status" value="1"/>
</dbReference>
<organism evidence="2 3">
    <name type="scientific">Pinctada imbricata</name>
    <name type="common">Atlantic pearl-oyster</name>
    <name type="synonym">Pinctada martensii</name>
    <dbReference type="NCBI Taxonomy" id="66713"/>
    <lineage>
        <taxon>Eukaryota</taxon>
        <taxon>Metazoa</taxon>
        <taxon>Spiralia</taxon>
        <taxon>Lophotrochozoa</taxon>
        <taxon>Mollusca</taxon>
        <taxon>Bivalvia</taxon>
        <taxon>Autobranchia</taxon>
        <taxon>Pteriomorphia</taxon>
        <taxon>Pterioida</taxon>
        <taxon>Pterioidea</taxon>
        <taxon>Pteriidae</taxon>
        <taxon>Pinctada</taxon>
    </lineage>
</organism>
<evidence type="ECO:0000313" key="2">
    <source>
        <dbReference type="EMBL" id="KAK3086276.1"/>
    </source>
</evidence>
<proteinExistence type="predicted"/>
<sequence>MGTFKLIPTILNFSSAGKRILLQFVKFDMQPKVSGQCVDYIEINDSNAELSLTSSQAPVITTEAMTTEAMTTSGSATDISTGTSATQDSTTQASTTQISTAQISSTDGTTSDSTGSNATDGTDGTTQDTPVTSGSSAGVGHHILCGDSASPYESGGRNLTLRFVTDGSVTASGFKILVMSFKESGTCSSEEFKCDTNR</sequence>
<protein>
    <recommendedName>
        <fullName evidence="4">CUB domain-containing protein</fullName>
    </recommendedName>
</protein>